<dbReference type="Pfam" id="PF00625">
    <property type="entry name" value="Guanylate_kin"/>
    <property type="match status" value="1"/>
</dbReference>
<dbReference type="CDD" id="cd00071">
    <property type="entry name" value="GMPK"/>
    <property type="match status" value="1"/>
</dbReference>
<dbReference type="PROSITE" id="PS50052">
    <property type="entry name" value="GUANYLATE_KINASE_2"/>
    <property type="match status" value="1"/>
</dbReference>
<keyword evidence="3" id="KW-0808">Transferase</keyword>
<evidence type="ECO:0000256" key="6">
    <source>
        <dbReference type="ARBA" id="ARBA00022840"/>
    </source>
</evidence>
<comment type="similarity">
    <text evidence="1">Belongs to the guanylate kinase family.</text>
</comment>
<dbReference type="NCBIfam" id="TIGR03263">
    <property type="entry name" value="guanyl_kin"/>
    <property type="match status" value="1"/>
</dbReference>
<evidence type="ECO:0000313" key="8">
    <source>
        <dbReference type="EMBL" id="GAH92156.1"/>
    </source>
</evidence>
<dbReference type="FunFam" id="3.30.63.10:FF:000002">
    <property type="entry name" value="Guanylate kinase 1"/>
    <property type="match status" value="1"/>
</dbReference>
<accession>X1JBT1</accession>
<dbReference type="PROSITE" id="PS00856">
    <property type="entry name" value="GUANYLATE_KINASE_1"/>
    <property type="match status" value="1"/>
</dbReference>
<dbReference type="GO" id="GO:0005829">
    <property type="term" value="C:cytosol"/>
    <property type="evidence" value="ECO:0007669"/>
    <property type="project" value="TreeGrafter"/>
</dbReference>
<dbReference type="InterPro" id="IPR008145">
    <property type="entry name" value="GK/Ca_channel_bsu"/>
</dbReference>
<comment type="caution">
    <text evidence="8">The sequence shown here is derived from an EMBL/GenBank/DDBJ whole genome shotgun (WGS) entry which is preliminary data.</text>
</comment>
<gene>
    <name evidence="8" type="ORF">S06H3_06326</name>
</gene>
<evidence type="ECO:0000256" key="4">
    <source>
        <dbReference type="ARBA" id="ARBA00022741"/>
    </source>
</evidence>
<dbReference type="InterPro" id="IPR027417">
    <property type="entry name" value="P-loop_NTPase"/>
</dbReference>
<protein>
    <recommendedName>
        <fullName evidence="2">guanylate kinase</fullName>
        <ecNumber evidence="2">2.7.4.8</ecNumber>
    </recommendedName>
</protein>
<evidence type="ECO:0000256" key="1">
    <source>
        <dbReference type="ARBA" id="ARBA00005790"/>
    </source>
</evidence>
<name>X1JBT1_9ZZZZ</name>
<proteinExistence type="inferred from homology"/>
<dbReference type="InterPro" id="IPR020590">
    <property type="entry name" value="Guanylate_kinase_CS"/>
</dbReference>
<evidence type="ECO:0000256" key="5">
    <source>
        <dbReference type="ARBA" id="ARBA00022777"/>
    </source>
</evidence>
<keyword evidence="6" id="KW-0067">ATP-binding</keyword>
<evidence type="ECO:0000259" key="7">
    <source>
        <dbReference type="PROSITE" id="PS50052"/>
    </source>
</evidence>
<keyword evidence="4" id="KW-0547">Nucleotide-binding</keyword>
<sequence length="174" mass="20125">MRKLGRPFHYVVTATTRLQREGEKNGVDYYFLSQEEFQQMMDKGQLLEWAKVYGNYYGVPRDEISKALSKGTDMIVKVDVQGAATIKKILPQAVFIFLMPPSMEELELRLKQRRSESSIDLALRLEKAKEEIKSLPLFDYVITSHQDRLDDIISQIDAIVTAEKCRVKPRIVEL</sequence>
<dbReference type="GO" id="GO:0005524">
    <property type="term" value="F:ATP binding"/>
    <property type="evidence" value="ECO:0007669"/>
    <property type="project" value="UniProtKB-KW"/>
</dbReference>
<dbReference type="SUPFAM" id="SSF52540">
    <property type="entry name" value="P-loop containing nucleoside triphosphate hydrolases"/>
    <property type="match status" value="1"/>
</dbReference>
<dbReference type="Gene3D" id="3.40.50.300">
    <property type="entry name" value="P-loop containing nucleotide triphosphate hydrolases"/>
    <property type="match status" value="1"/>
</dbReference>
<dbReference type="EC" id="2.7.4.8" evidence="2"/>
<organism evidence="8">
    <name type="scientific">marine sediment metagenome</name>
    <dbReference type="NCBI Taxonomy" id="412755"/>
    <lineage>
        <taxon>unclassified sequences</taxon>
        <taxon>metagenomes</taxon>
        <taxon>ecological metagenomes</taxon>
    </lineage>
</organism>
<dbReference type="PANTHER" id="PTHR23117:SF13">
    <property type="entry name" value="GUANYLATE KINASE"/>
    <property type="match status" value="1"/>
</dbReference>
<reference evidence="8" key="1">
    <citation type="journal article" date="2014" name="Front. Microbiol.">
        <title>High frequency of phylogenetically diverse reductive dehalogenase-homologous genes in deep subseafloor sedimentary metagenomes.</title>
        <authorList>
            <person name="Kawai M."/>
            <person name="Futagami T."/>
            <person name="Toyoda A."/>
            <person name="Takaki Y."/>
            <person name="Nishi S."/>
            <person name="Hori S."/>
            <person name="Arai W."/>
            <person name="Tsubouchi T."/>
            <person name="Morono Y."/>
            <person name="Uchiyama I."/>
            <person name="Ito T."/>
            <person name="Fujiyama A."/>
            <person name="Inagaki F."/>
            <person name="Takami H."/>
        </authorList>
    </citation>
    <scope>NUCLEOTIDE SEQUENCE</scope>
    <source>
        <strain evidence="8">Expedition CK06-06</strain>
    </source>
</reference>
<dbReference type="InterPro" id="IPR017665">
    <property type="entry name" value="Guanylate_kinase"/>
</dbReference>
<dbReference type="Gene3D" id="3.30.63.10">
    <property type="entry name" value="Guanylate Kinase phosphate binding domain"/>
    <property type="match status" value="1"/>
</dbReference>
<keyword evidence="5" id="KW-0418">Kinase</keyword>
<dbReference type="PANTHER" id="PTHR23117">
    <property type="entry name" value="GUANYLATE KINASE-RELATED"/>
    <property type="match status" value="1"/>
</dbReference>
<dbReference type="GO" id="GO:0004385">
    <property type="term" value="F:GMP kinase activity"/>
    <property type="evidence" value="ECO:0007669"/>
    <property type="project" value="UniProtKB-EC"/>
</dbReference>
<evidence type="ECO:0000256" key="3">
    <source>
        <dbReference type="ARBA" id="ARBA00022679"/>
    </source>
</evidence>
<dbReference type="AlphaFoldDB" id="X1JBT1"/>
<dbReference type="InterPro" id="IPR008144">
    <property type="entry name" value="Guanylate_kin-like_dom"/>
</dbReference>
<feature type="domain" description="Guanylate kinase-like" evidence="7">
    <location>
        <begin position="1"/>
        <end position="161"/>
    </location>
</feature>
<evidence type="ECO:0000256" key="2">
    <source>
        <dbReference type="ARBA" id="ARBA00012961"/>
    </source>
</evidence>
<dbReference type="EMBL" id="BARV01002451">
    <property type="protein sequence ID" value="GAH92156.1"/>
    <property type="molecule type" value="Genomic_DNA"/>
</dbReference>
<dbReference type="SMART" id="SM00072">
    <property type="entry name" value="GuKc"/>
    <property type="match status" value="1"/>
</dbReference>